<dbReference type="EMBL" id="JBHSLD010000004">
    <property type="protein sequence ID" value="MFC5379704.1"/>
    <property type="molecule type" value="Genomic_DNA"/>
</dbReference>
<name>A0ABW0GIV8_9MICO</name>
<evidence type="ECO:0000256" key="4">
    <source>
        <dbReference type="ARBA" id="ARBA00022825"/>
    </source>
</evidence>
<comment type="similarity">
    <text evidence="1">Belongs to the peptidase S51 family.</text>
</comment>
<gene>
    <name evidence="5" type="ORF">ACFPJ6_02765</name>
</gene>
<dbReference type="SUPFAM" id="SSF52317">
    <property type="entry name" value="Class I glutamine amidotransferase-like"/>
    <property type="match status" value="1"/>
</dbReference>
<dbReference type="Pfam" id="PF03575">
    <property type="entry name" value="Peptidase_S51"/>
    <property type="match status" value="1"/>
</dbReference>
<keyword evidence="4" id="KW-0720">Serine protease</keyword>
<accession>A0ABW0GIV8</accession>
<proteinExistence type="inferred from homology"/>
<sequence>MADIAGAVLLQGGGEMQPACRAMDLELVREAPDGDVVVVLGAATPGVDHARAASRARRYYADLVRRRVVVTPHPEVDLEECLAAVAGAGLVVLPGGSPSRLLDAFRADGGRLAGALTDAHRSGVALSGASAGAMVLCERTVLPDRRTGATGEPTVAVGLGLVPGLALVHDDGRDRRGWRDPDDPDGLRWGLPEAGGVLVHEGSVRAVGQGGPRVLLGGRSRVLAHRSQPLEEVVAA</sequence>
<organism evidence="5 6">
    <name type="scientific">Aquipuribacter nitratireducens</name>
    <dbReference type="NCBI Taxonomy" id="650104"/>
    <lineage>
        <taxon>Bacteria</taxon>
        <taxon>Bacillati</taxon>
        <taxon>Actinomycetota</taxon>
        <taxon>Actinomycetes</taxon>
        <taxon>Micrococcales</taxon>
        <taxon>Intrasporangiaceae</taxon>
        <taxon>Aquipuribacter</taxon>
    </lineage>
</organism>
<dbReference type="InterPro" id="IPR029062">
    <property type="entry name" value="Class_I_gatase-like"/>
</dbReference>
<reference evidence="6" key="1">
    <citation type="journal article" date="2019" name="Int. J. Syst. Evol. Microbiol.">
        <title>The Global Catalogue of Microorganisms (GCM) 10K type strain sequencing project: providing services to taxonomists for standard genome sequencing and annotation.</title>
        <authorList>
            <consortium name="The Broad Institute Genomics Platform"/>
            <consortium name="The Broad Institute Genome Sequencing Center for Infectious Disease"/>
            <person name="Wu L."/>
            <person name="Ma J."/>
        </authorList>
    </citation>
    <scope>NUCLEOTIDE SEQUENCE [LARGE SCALE GENOMIC DNA]</scope>
    <source>
        <strain evidence="6">CCUG 43114</strain>
    </source>
</reference>
<evidence type="ECO:0000313" key="6">
    <source>
        <dbReference type="Proteomes" id="UP001596122"/>
    </source>
</evidence>
<evidence type="ECO:0000313" key="5">
    <source>
        <dbReference type="EMBL" id="MFC5379704.1"/>
    </source>
</evidence>
<dbReference type="InterPro" id="IPR005320">
    <property type="entry name" value="Peptidase_S51"/>
</dbReference>
<evidence type="ECO:0000256" key="1">
    <source>
        <dbReference type="ARBA" id="ARBA00006534"/>
    </source>
</evidence>
<evidence type="ECO:0000256" key="2">
    <source>
        <dbReference type="ARBA" id="ARBA00022670"/>
    </source>
</evidence>
<keyword evidence="6" id="KW-1185">Reference proteome</keyword>
<comment type="caution">
    <text evidence="5">The sequence shown here is derived from an EMBL/GenBank/DDBJ whole genome shotgun (WGS) entry which is preliminary data.</text>
</comment>
<evidence type="ECO:0000256" key="3">
    <source>
        <dbReference type="ARBA" id="ARBA00022801"/>
    </source>
</evidence>
<protein>
    <submittedName>
        <fullName evidence="5">Type 1 glutamine amidotransferase-like domain-containing protein</fullName>
    </submittedName>
</protein>
<keyword evidence="3" id="KW-0378">Hydrolase</keyword>
<dbReference type="Gene3D" id="3.40.50.880">
    <property type="match status" value="1"/>
</dbReference>
<dbReference type="Proteomes" id="UP001596122">
    <property type="component" value="Unassembled WGS sequence"/>
</dbReference>
<dbReference type="RefSeq" id="WP_340268932.1">
    <property type="nucleotide sequence ID" value="NZ_JBBEOG010000003.1"/>
</dbReference>
<keyword evidence="2" id="KW-0645">Protease</keyword>